<dbReference type="InterPro" id="IPR036291">
    <property type="entry name" value="NAD(P)-bd_dom_sf"/>
</dbReference>
<dbReference type="SUPFAM" id="SSF55347">
    <property type="entry name" value="Glyceraldehyde-3-phosphate dehydrogenase-like, C-terminal domain"/>
    <property type="match status" value="1"/>
</dbReference>
<dbReference type="InterPro" id="IPR000683">
    <property type="entry name" value="Gfo/Idh/MocA-like_OxRdtase_N"/>
</dbReference>
<name>A0A1X1T2U9_9MYCO</name>
<organism evidence="6 7">
    <name type="scientific">Mycolicibacterium doricum</name>
    <dbReference type="NCBI Taxonomy" id="126673"/>
    <lineage>
        <taxon>Bacteria</taxon>
        <taxon>Bacillati</taxon>
        <taxon>Actinomycetota</taxon>
        <taxon>Actinomycetes</taxon>
        <taxon>Mycobacteriales</taxon>
        <taxon>Mycobacteriaceae</taxon>
        <taxon>Mycolicibacterium</taxon>
    </lineage>
</organism>
<keyword evidence="2" id="KW-0560">Oxidoreductase</keyword>
<evidence type="ECO:0000313" key="5">
    <source>
        <dbReference type="EMBL" id="BBZ06966.1"/>
    </source>
</evidence>
<evidence type="ECO:0000313" key="8">
    <source>
        <dbReference type="Proteomes" id="UP000467201"/>
    </source>
</evidence>
<keyword evidence="7" id="KW-1185">Reference proteome</keyword>
<dbReference type="Pfam" id="PF01408">
    <property type="entry name" value="GFO_IDH_MocA"/>
    <property type="match status" value="1"/>
</dbReference>
<dbReference type="InterPro" id="IPR055170">
    <property type="entry name" value="GFO_IDH_MocA-like_dom"/>
</dbReference>
<evidence type="ECO:0000259" key="3">
    <source>
        <dbReference type="Pfam" id="PF01408"/>
    </source>
</evidence>
<evidence type="ECO:0000313" key="6">
    <source>
        <dbReference type="EMBL" id="ORV38652.1"/>
    </source>
</evidence>
<dbReference type="RefSeq" id="WP_163784118.1">
    <property type="nucleotide sequence ID" value="NZ_AP022605.1"/>
</dbReference>
<evidence type="ECO:0000256" key="1">
    <source>
        <dbReference type="ARBA" id="ARBA00010928"/>
    </source>
</evidence>
<protein>
    <submittedName>
        <fullName evidence="6">Uncharacterized protein</fullName>
    </submittedName>
</protein>
<accession>A0A1X1T2U9</accession>
<gene>
    <name evidence="6" type="ORF">AWC01_13910</name>
    <name evidence="5" type="ORF">MDOR_11350</name>
</gene>
<dbReference type="InterPro" id="IPR051317">
    <property type="entry name" value="Gfo/Idh/MocA_oxidoreduct"/>
</dbReference>
<evidence type="ECO:0000259" key="4">
    <source>
        <dbReference type="Pfam" id="PF22725"/>
    </source>
</evidence>
<dbReference type="Gene3D" id="3.30.360.10">
    <property type="entry name" value="Dihydrodipicolinate Reductase, domain 2"/>
    <property type="match status" value="1"/>
</dbReference>
<reference evidence="5" key="3">
    <citation type="submission" date="2020-02" db="EMBL/GenBank/DDBJ databases">
        <authorList>
            <person name="Matsumoto Y."/>
            <person name="Motooka D."/>
            <person name="Nakamura S."/>
        </authorList>
    </citation>
    <scope>NUCLEOTIDE SEQUENCE</scope>
    <source>
        <strain evidence="5">JCM 12405</strain>
    </source>
</reference>
<reference evidence="5 8" key="2">
    <citation type="journal article" date="2019" name="Emerg. Microbes Infect.">
        <title>Comprehensive subspecies identification of 175 nontuberculous mycobacteria species based on 7547 genomic profiles.</title>
        <authorList>
            <person name="Matsumoto Y."/>
            <person name="Kinjo T."/>
            <person name="Motooka D."/>
            <person name="Nabeya D."/>
            <person name="Jung N."/>
            <person name="Uechi K."/>
            <person name="Horii T."/>
            <person name="Iida T."/>
            <person name="Fujita J."/>
            <person name="Nakamura S."/>
        </authorList>
    </citation>
    <scope>NUCLEOTIDE SEQUENCE [LARGE SCALE GENOMIC DNA]</scope>
    <source>
        <strain evidence="5 8">JCM 12405</strain>
    </source>
</reference>
<dbReference type="PANTHER" id="PTHR43708:SF5">
    <property type="entry name" value="CONSERVED EXPRESSED OXIDOREDUCTASE (EUROFUNG)-RELATED"/>
    <property type="match status" value="1"/>
</dbReference>
<feature type="domain" description="Gfo/Idh/MocA-like oxidoreductase N-terminal" evidence="3">
    <location>
        <begin position="7"/>
        <end position="125"/>
    </location>
</feature>
<evidence type="ECO:0000256" key="2">
    <source>
        <dbReference type="ARBA" id="ARBA00023002"/>
    </source>
</evidence>
<evidence type="ECO:0000313" key="7">
    <source>
        <dbReference type="Proteomes" id="UP000193564"/>
    </source>
</evidence>
<dbReference type="Pfam" id="PF22725">
    <property type="entry name" value="GFO_IDH_MocA_C3"/>
    <property type="match status" value="1"/>
</dbReference>
<dbReference type="STRING" id="126673.AWC01_13910"/>
<proteinExistence type="inferred from homology"/>
<reference evidence="6 7" key="1">
    <citation type="submission" date="2016-01" db="EMBL/GenBank/DDBJ databases">
        <title>The new phylogeny of the genus Mycobacterium.</title>
        <authorList>
            <person name="Tarcisio F."/>
            <person name="Conor M."/>
            <person name="Antonella G."/>
            <person name="Elisabetta G."/>
            <person name="Giulia F.S."/>
            <person name="Sara T."/>
            <person name="Anna F."/>
            <person name="Clotilde B."/>
            <person name="Roberto B."/>
            <person name="Veronica D.S."/>
            <person name="Fabio R."/>
            <person name="Monica P."/>
            <person name="Olivier J."/>
            <person name="Enrico T."/>
            <person name="Nicola S."/>
        </authorList>
    </citation>
    <scope>NUCLEOTIDE SEQUENCE [LARGE SCALE GENOMIC DNA]</scope>
    <source>
        <strain evidence="6 7">DSM 44339</strain>
    </source>
</reference>
<dbReference type="GO" id="GO:0016491">
    <property type="term" value="F:oxidoreductase activity"/>
    <property type="evidence" value="ECO:0007669"/>
    <property type="project" value="UniProtKB-KW"/>
</dbReference>
<dbReference type="KEGG" id="mdr:MDOR_11350"/>
<dbReference type="PANTHER" id="PTHR43708">
    <property type="entry name" value="CONSERVED EXPRESSED OXIDOREDUCTASE (EUROFUNG)"/>
    <property type="match status" value="1"/>
</dbReference>
<dbReference type="Gene3D" id="3.40.50.720">
    <property type="entry name" value="NAD(P)-binding Rossmann-like Domain"/>
    <property type="match status" value="1"/>
</dbReference>
<dbReference type="EMBL" id="AP022605">
    <property type="protein sequence ID" value="BBZ06966.1"/>
    <property type="molecule type" value="Genomic_DNA"/>
</dbReference>
<dbReference type="SUPFAM" id="SSF51735">
    <property type="entry name" value="NAD(P)-binding Rossmann-fold domains"/>
    <property type="match status" value="1"/>
</dbReference>
<feature type="domain" description="GFO/IDH/MocA-like oxidoreductase" evidence="4">
    <location>
        <begin position="133"/>
        <end position="253"/>
    </location>
</feature>
<dbReference type="Proteomes" id="UP000193564">
    <property type="component" value="Unassembled WGS sequence"/>
</dbReference>
<dbReference type="Proteomes" id="UP000467201">
    <property type="component" value="Chromosome"/>
</dbReference>
<dbReference type="EMBL" id="LQOS01000040">
    <property type="protein sequence ID" value="ORV38652.1"/>
    <property type="molecule type" value="Genomic_DNA"/>
</dbReference>
<comment type="similarity">
    <text evidence="1">Belongs to the Gfo/Idh/MocA family.</text>
</comment>
<dbReference type="AlphaFoldDB" id="A0A1X1T2U9"/>
<sequence length="355" mass="38650">MTDTIRRVAIVGASSAVAPRHLEALLALPSTEVVALVEVDPNKAERLRLAHPEIAVYPQAADIDQDGIDLAVVCVPDFAHGPVVVECLDRGWNVLCEKPLTDDVALAEDLFAHADKVGLLLAVGYQRRFMLAKLGEQIVNGLIGDLYWVDAWWLRRAGHPASRREFTRRGLGVRGDLVPHLLSQTLQFLDPGQLVVQARDWRISPGWRSEDVARLTVRDDKGVELQAHVAYDKPHVDAVDDCGIACYGTLGSIHVQLPTTHDQLWANRNPPTLFSRDGSPARKLDPLPSTQQCHLLQAQAVIDALTAGSAPAEQQAAEMTLIRTVAAAQASATWRGVAVPIENLGTAVGKRRYAS</sequence>
<dbReference type="GO" id="GO:0000166">
    <property type="term" value="F:nucleotide binding"/>
    <property type="evidence" value="ECO:0007669"/>
    <property type="project" value="InterPro"/>
</dbReference>